<name>A0A3P7VMJ2_HAEPC</name>
<keyword evidence="3" id="KW-0808">Transferase</keyword>
<evidence type="ECO:0000313" key="6">
    <source>
        <dbReference type="EMBL" id="VDO36287.1"/>
    </source>
</evidence>
<evidence type="ECO:0000313" key="7">
    <source>
        <dbReference type="Proteomes" id="UP000268014"/>
    </source>
</evidence>
<dbReference type="InterPro" id="IPR003406">
    <property type="entry name" value="Glyco_trans_14"/>
</dbReference>
<dbReference type="PANTHER" id="PTHR46671:SF7">
    <property type="entry name" value="CORE-2_I-BRANCHING ENZYME"/>
    <property type="match status" value="1"/>
</dbReference>
<keyword evidence="2" id="KW-0328">Glycosyltransferase</keyword>
<dbReference type="PANTHER" id="PTHR46671">
    <property type="entry name" value="PROTEIN CBG11221"/>
    <property type="match status" value="1"/>
</dbReference>
<reference evidence="6 7" key="1">
    <citation type="submission" date="2018-11" db="EMBL/GenBank/DDBJ databases">
        <authorList>
            <consortium name="Pathogen Informatics"/>
        </authorList>
    </citation>
    <scope>NUCLEOTIDE SEQUENCE [LARGE SCALE GENOMIC DNA]</scope>
    <source>
        <strain evidence="6 7">MHpl1</strain>
    </source>
</reference>
<gene>
    <name evidence="6" type="ORF">HPLM_LOCUS8973</name>
</gene>
<keyword evidence="7" id="KW-1185">Reference proteome</keyword>
<keyword evidence="4" id="KW-0472">Membrane</keyword>
<keyword evidence="5" id="KW-0325">Glycoprotein</keyword>
<accession>A0A3P7VMJ2</accession>
<dbReference type="OrthoDB" id="2019572at2759"/>
<proteinExistence type="predicted"/>
<organism evidence="6 7">
    <name type="scientific">Haemonchus placei</name>
    <name type="common">Barber's pole worm</name>
    <dbReference type="NCBI Taxonomy" id="6290"/>
    <lineage>
        <taxon>Eukaryota</taxon>
        <taxon>Metazoa</taxon>
        <taxon>Ecdysozoa</taxon>
        <taxon>Nematoda</taxon>
        <taxon>Chromadorea</taxon>
        <taxon>Rhabditida</taxon>
        <taxon>Rhabditina</taxon>
        <taxon>Rhabditomorpha</taxon>
        <taxon>Strongyloidea</taxon>
        <taxon>Trichostrongylidae</taxon>
        <taxon>Haemonchus</taxon>
    </lineage>
</organism>
<protein>
    <submittedName>
        <fullName evidence="6">Uncharacterized protein</fullName>
    </submittedName>
</protein>
<dbReference type="AlphaFoldDB" id="A0A3P7VMJ2"/>
<dbReference type="EMBL" id="UZAF01016971">
    <property type="protein sequence ID" value="VDO36287.1"/>
    <property type="molecule type" value="Genomic_DNA"/>
</dbReference>
<evidence type="ECO:0000256" key="4">
    <source>
        <dbReference type="ARBA" id="ARBA00023136"/>
    </source>
</evidence>
<dbReference type="STRING" id="6290.A0A3P7VMJ2"/>
<dbReference type="Proteomes" id="UP000268014">
    <property type="component" value="Unassembled WGS sequence"/>
</dbReference>
<dbReference type="Pfam" id="PF02485">
    <property type="entry name" value="Branch"/>
    <property type="match status" value="1"/>
</dbReference>
<evidence type="ECO:0000256" key="5">
    <source>
        <dbReference type="ARBA" id="ARBA00023180"/>
    </source>
</evidence>
<dbReference type="GO" id="GO:0016757">
    <property type="term" value="F:glycosyltransferase activity"/>
    <property type="evidence" value="ECO:0007669"/>
    <property type="project" value="UniProtKB-KW"/>
</dbReference>
<evidence type="ECO:0000256" key="3">
    <source>
        <dbReference type="ARBA" id="ARBA00022679"/>
    </source>
</evidence>
<sequence>MILRFRTVRKKSRLTLTQFLMLNLITSYELIEEELRSSYHPQNVFCYAIDHKAKEDFTQKIEKLSKCLPNVLVPNTRYSIGRTGINGTRAHYECLKALMRIWSSLSAIHDSGFQNYDIMIKSVYETVSILQKLGGANDVHVRPCESYRYNQSLEWDVQSLKFFRNGALSVLGVDEVLIPTLQVSDSIDMPGRFTAECVQKGKVIGFITRSVYSAKVKIFKKWNQKCDQRMRHFTLNPTKGKRLTKKCSSTG</sequence>
<evidence type="ECO:0000256" key="1">
    <source>
        <dbReference type="ARBA" id="ARBA00004606"/>
    </source>
</evidence>
<dbReference type="GO" id="GO:0016020">
    <property type="term" value="C:membrane"/>
    <property type="evidence" value="ECO:0007669"/>
    <property type="project" value="UniProtKB-SubCell"/>
</dbReference>
<evidence type="ECO:0000256" key="2">
    <source>
        <dbReference type="ARBA" id="ARBA00022676"/>
    </source>
</evidence>
<comment type="subcellular location">
    <subcellularLocation>
        <location evidence="1">Membrane</location>
        <topology evidence="1">Single-pass type II membrane protein</topology>
    </subcellularLocation>
</comment>